<evidence type="ECO:0000313" key="1">
    <source>
        <dbReference type="EMBL" id="QES88494.1"/>
    </source>
</evidence>
<sequence>MPLLDTLNKNGVPLKRFGKGFEGIKSEDFKLLDQKELYSICQDMITNAKKRVEYYYDDLFEMSEDFLQCFHNWQSALPLIAREKNIYHSNMGKLRYYMRQKPMPKYVNEIKISDEPIRLQFTLKNKGRYYQLSLAFTINGKILTNAEIRGLFFISNEDKCYYMLASIQDV</sequence>
<keyword evidence="2" id="KW-1185">Reference proteome</keyword>
<gene>
    <name evidence="1" type="ORF">E0W69_007405</name>
</gene>
<organism evidence="1 2">
    <name type="scientific">Rhizosphaericola mali</name>
    <dbReference type="NCBI Taxonomy" id="2545455"/>
    <lineage>
        <taxon>Bacteria</taxon>
        <taxon>Pseudomonadati</taxon>
        <taxon>Bacteroidota</taxon>
        <taxon>Chitinophagia</taxon>
        <taxon>Chitinophagales</taxon>
        <taxon>Chitinophagaceae</taxon>
        <taxon>Rhizosphaericola</taxon>
    </lineage>
</organism>
<dbReference type="AlphaFoldDB" id="A0A5P2FY77"/>
<protein>
    <submittedName>
        <fullName evidence="1">Uncharacterized protein</fullName>
    </submittedName>
</protein>
<reference evidence="1 2" key="1">
    <citation type="submission" date="2019-09" db="EMBL/GenBank/DDBJ databases">
        <title>Complete genome sequence of Arachidicoccus sp. B3-10 isolated from apple orchard soil.</title>
        <authorList>
            <person name="Kim H.S."/>
            <person name="Han K.-I."/>
            <person name="Suh M.K."/>
            <person name="Lee K.C."/>
            <person name="Eom M.K."/>
            <person name="Kim J.-S."/>
            <person name="Kang S.W."/>
            <person name="Sin Y."/>
            <person name="Lee J.-S."/>
        </authorList>
    </citation>
    <scope>NUCLEOTIDE SEQUENCE [LARGE SCALE GENOMIC DNA]</scope>
    <source>
        <strain evidence="1 2">B3-10</strain>
    </source>
</reference>
<evidence type="ECO:0000313" key="2">
    <source>
        <dbReference type="Proteomes" id="UP000292424"/>
    </source>
</evidence>
<name>A0A5P2FY77_9BACT</name>
<dbReference type="Proteomes" id="UP000292424">
    <property type="component" value="Chromosome"/>
</dbReference>
<dbReference type="OrthoDB" id="631891at2"/>
<dbReference type="EMBL" id="CP044016">
    <property type="protein sequence ID" value="QES88494.1"/>
    <property type="molecule type" value="Genomic_DNA"/>
</dbReference>
<accession>A0A5P2FY77</accession>
<proteinExistence type="predicted"/>
<dbReference type="KEGG" id="arac:E0W69_007405"/>